<feature type="domain" description="PPIase FKBP-type" evidence="8">
    <location>
        <begin position="345"/>
        <end position="426"/>
    </location>
</feature>
<evidence type="ECO:0000256" key="4">
    <source>
        <dbReference type="ARBA" id="ARBA00023110"/>
    </source>
</evidence>
<reference evidence="9" key="1">
    <citation type="submission" date="2020-10" db="EMBL/GenBank/DDBJ databases">
        <authorList>
            <person name="Gilroy R."/>
        </authorList>
    </citation>
    <scope>NUCLEOTIDE SEQUENCE</scope>
    <source>
        <strain evidence="9">7293</strain>
    </source>
</reference>
<evidence type="ECO:0000259" key="8">
    <source>
        <dbReference type="PROSITE" id="PS50059"/>
    </source>
</evidence>
<evidence type="ECO:0000256" key="5">
    <source>
        <dbReference type="ARBA" id="ARBA00023235"/>
    </source>
</evidence>
<dbReference type="InterPro" id="IPR046357">
    <property type="entry name" value="PPIase_dom_sf"/>
</dbReference>
<organism evidence="9 10">
    <name type="scientific">Candidatus Ornithospirochaeta stercoripullorum</name>
    <dbReference type="NCBI Taxonomy" id="2840899"/>
    <lineage>
        <taxon>Bacteria</taxon>
        <taxon>Pseudomonadati</taxon>
        <taxon>Spirochaetota</taxon>
        <taxon>Spirochaetia</taxon>
        <taxon>Spirochaetales</taxon>
        <taxon>Spirochaetaceae</taxon>
        <taxon>Spirochaetaceae incertae sedis</taxon>
        <taxon>Candidatus Ornithospirochaeta</taxon>
    </lineage>
</organism>
<dbReference type="GO" id="GO:0003755">
    <property type="term" value="F:peptidyl-prolyl cis-trans isomerase activity"/>
    <property type="evidence" value="ECO:0007669"/>
    <property type="project" value="UniProtKB-KW"/>
</dbReference>
<dbReference type="Gene3D" id="3.10.50.40">
    <property type="match status" value="1"/>
</dbReference>
<accession>A0A9D9DYN9</accession>
<comment type="catalytic activity">
    <reaction evidence="1 6">
        <text>[protein]-peptidylproline (omega=180) = [protein]-peptidylproline (omega=0)</text>
        <dbReference type="Rhea" id="RHEA:16237"/>
        <dbReference type="Rhea" id="RHEA-COMP:10747"/>
        <dbReference type="Rhea" id="RHEA-COMP:10748"/>
        <dbReference type="ChEBI" id="CHEBI:83833"/>
        <dbReference type="ChEBI" id="CHEBI:83834"/>
        <dbReference type="EC" id="5.2.1.8"/>
    </reaction>
</comment>
<keyword evidence="7" id="KW-0732">Signal</keyword>
<dbReference type="EC" id="5.2.1.8" evidence="3 6"/>
<keyword evidence="4 6" id="KW-0697">Rotamase</keyword>
<feature type="chain" id="PRO_5039660886" description="peptidylprolyl isomerase" evidence="7">
    <location>
        <begin position="20"/>
        <end position="430"/>
    </location>
</feature>
<dbReference type="Pfam" id="PF00254">
    <property type="entry name" value="FKBP_C"/>
    <property type="match status" value="1"/>
</dbReference>
<reference evidence="9" key="2">
    <citation type="journal article" date="2021" name="PeerJ">
        <title>Extensive microbial diversity within the chicken gut microbiome revealed by metagenomics and culture.</title>
        <authorList>
            <person name="Gilroy R."/>
            <person name="Ravi A."/>
            <person name="Getino M."/>
            <person name="Pursley I."/>
            <person name="Horton D.L."/>
            <person name="Alikhan N.F."/>
            <person name="Baker D."/>
            <person name="Gharbi K."/>
            <person name="Hall N."/>
            <person name="Watson M."/>
            <person name="Adriaenssens E.M."/>
            <person name="Foster-Nyarko E."/>
            <person name="Jarju S."/>
            <person name="Secka A."/>
            <person name="Antonio M."/>
            <person name="Oren A."/>
            <person name="Chaudhuri R.R."/>
            <person name="La Ragione R."/>
            <person name="Hildebrand F."/>
            <person name="Pallen M.J."/>
        </authorList>
    </citation>
    <scope>NUCLEOTIDE SEQUENCE</scope>
    <source>
        <strain evidence="9">7293</strain>
    </source>
</reference>
<comment type="similarity">
    <text evidence="2">Belongs to the FKBP-type PPIase family.</text>
</comment>
<dbReference type="PANTHER" id="PTHR43811:SF23">
    <property type="entry name" value="FKBP-TYPE 22 KDA PEPTIDYL-PROLYL CIS-TRANS ISOMERASE"/>
    <property type="match status" value="1"/>
</dbReference>
<protein>
    <recommendedName>
        <fullName evidence="3 6">peptidylprolyl isomerase</fullName>
        <ecNumber evidence="3 6">5.2.1.8</ecNumber>
    </recommendedName>
</protein>
<dbReference type="PANTHER" id="PTHR43811">
    <property type="entry name" value="FKBP-TYPE PEPTIDYL-PROLYL CIS-TRANS ISOMERASE FKPA"/>
    <property type="match status" value="1"/>
</dbReference>
<gene>
    <name evidence="9" type="ORF">IAA97_00555</name>
</gene>
<evidence type="ECO:0000256" key="2">
    <source>
        <dbReference type="ARBA" id="ARBA00006577"/>
    </source>
</evidence>
<feature type="signal peptide" evidence="7">
    <location>
        <begin position="1"/>
        <end position="19"/>
    </location>
</feature>
<dbReference type="GO" id="GO:0006457">
    <property type="term" value="P:protein folding"/>
    <property type="evidence" value="ECO:0007669"/>
    <property type="project" value="InterPro"/>
</dbReference>
<proteinExistence type="inferred from homology"/>
<name>A0A9D9DYN9_9SPIO</name>
<dbReference type="InterPro" id="IPR036944">
    <property type="entry name" value="PPIase_FKBP_N_sf"/>
</dbReference>
<sequence length="430" mass="46545">MRKFLAFAAVLFCSGILLFAEGVQEQQSDETLVKVTAVTVDDGGNYMIDTLRQDGGRVIYIASPETTESEIALSDIADGDYLMVKDSGIMTMSLPPQMPCTAIRDVTAAVNSGLISFNAAEAENMPAVEIAIGNVSADNLDAAFSYSYGYLSMEGLMANNMYPRGGYFARGVLDASDLGNTEPLLSAQEMSDTITQFMNDVYNAGLPTDYGEIIASEEAIRALARPESLEDKFGYSYGYFTIINLLYGGLQVEAPEFAAGLLTALYGAEPLFTDEEMTGFIDAYIQKLQEEYAAWLEELAANNLQEAETYLEDNAAREGVTTLPSGVQIEYIYDDTEDGAVPTDTDTVTVDYTLSLIDGTVMDQGENVQFALSSLIPGFTEAVKNMSVGDTIRAYIPPELGYGEYGTQTIEPNSLLIFDITLNGVETPEA</sequence>
<dbReference type="EMBL" id="JADIMT010000009">
    <property type="protein sequence ID" value="MBO8435462.1"/>
    <property type="molecule type" value="Genomic_DNA"/>
</dbReference>
<dbReference type="Proteomes" id="UP000823615">
    <property type="component" value="Unassembled WGS sequence"/>
</dbReference>
<dbReference type="Pfam" id="PF01346">
    <property type="entry name" value="FKBP_N"/>
    <property type="match status" value="1"/>
</dbReference>
<evidence type="ECO:0000313" key="10">
    <source>
        <dbReference type="Proteomes" id="UP000823615"/>
    </source>
</evidence>
<evidence type="ECO:0000313" key="9">
    <source>
        <dbReference type="EMBL" id="MBO8435462.1"/>
    </source>
</evidence>
<evidence type="ECO:0000256" key="7">
    <source>
        <dbReference type="SAM" id="SignalP"/>
    </source>
</evidence>
<dbReference type="InterPro" id="IPR001179">
    <property type="entry name" value="PPIase_FKBP_dom"/>
</dbReference>
<evidence type="ECO:0000256" key="1">
    <source>
        <dbReference type="ARBA" id="ARBA00000971"/>
    </source>
</evidence>
<dbReference type="SUPFAM" id="SSF54534">
    <property type="entry name" value="FKBP-like"/>
    <property type="match status" value="1"/>
</dbReference>
<evidence type="ECO:0000256" key="3">
    <source>
        <dbReference type="ARBA" id="ARBA00013194"/>
    </source>
</evidence>
<dbReference type="InterPro" id="IPR000774">
    <property type="entry name" value="PPIase_FKBP_N"/>
</dbReference>
<dbReference type="PROSITE" id="PS50059">
    <property type="entry name" value="FKBP_PPIASE"/>
    <property type="match status" value="1"/>
</dbReference>
<keyword evidence="5 6" id="KW-0413">Isomerase</keyword>
<dbReference type="AlphaFoldDB" id="A0A9D9DYN9"/>
<dbReference type="Gene3D" id="1.10.287.460">
    <property type="entry name" value="Peptidyl-prolyl cis-trans isomerase, FKBP-type, N-terminal domain"/>
    <property type="match status" value="1"/>
</dbReference>
<comment type="caution">
    <text evidence="9">The sequence shown here is derived from an EMBL/GenBank/DDBJ whole genome shotgun (WGS) entry which is preliminary data.</text>
</comment>
<evidence type="ECO:0000256" key="6">
    <source>
        <dbReference type="PROSITE-ProRule" id="PRU00277"/>
    </source>
</evidence>